<dbReference type="InterPro" id="IPR011992">
    <property type="entry name" value="EF-hand-dom_pair"/>
</dbReference>
<reference evidence="4 5" key="1">
    <citation type="submission" date="2020-08" db="EMBL/GenBank/DDBJ databases">
        <title>Paraeoetvoesia sp. YC-7-48 draft genome sequence.</title>
        <authorList>
            <person name="Yao L."/>
        </authorList>
    </citation>
    <scope>NUCLEOTIDE SEQUENCE [LARGE SCALE GENOMIC DNA]</scope>
    <source>
        <strain evidence="5">YC-7-48</strain>
    </source>
</reference>
<dbReference type="Pfam" id="PF13202">
    <property type="entry name" value="EF-hand_5"/>
    <property type="match status" value="3"/>
</dbReference>
<gene>
    <name evidence="4" type="ORF">GTU67_08600</name>
</gene>
<protein>
    <submittedName>
        <fullName evidence="4">EF-hand domain-containing protein</fullName>
    </submittedName>
</protein>
<dbReference type="PROSITE" id="PS00018">
    <property type="entry name" value="EF_HAND_1"/>
    <property type="match status" value="1"/>
</dbReference>
<organism evidence="4 5">
    <name type="scientific">Pusillimonas minor</name>
    <dbReference type="NCBI Taxonomy" id="2697024"/>
    <lineage>
        <taxon>Bacteria</taxon>
        <taxon>Pseudomonadati</taxon>
        <taxon>Pseudomonadota</taxon>
        <taxon>Betaproteobacteria</taxon>
        <taxon>Burkholderiales</taxon>
        <taxon>Alcaligenaceae</taxon>
        <taxon>Pusillimonas</taxon>
    </lineage>
</organism>
<accession>A0A842HMC4</accession>
<evidence type="ECO:0000313" key="4">
    <source>
        <dbReference type="EMBL" id="MBC2769969.1"/>
    </source>
</evidence>
<keyword evidence="5" id="KW-1185">Reference proteome</keyword>
<feature type="region of interest" description="Disordered" evidence="1">
    <location>
        <begin position="25"/>
        <end position="51"/>
    </location>
</feature>
<evidence type="ECO:0000313" key="5">
    <source>
        <dbReference type="Proteomes" id="UP000545386"/>
    </source>
</evidence>
<feature type="compositionally biased region" description="Polar residues" evidence="1">
    <location>
        <begin position="25"/>
        <end position="34"/>
    </location>
</feature>
<feature type="domain" description="EF-hand" evidence="3">
    <location>
        <begin position="90"/>
        <end position="114"/>
    </location>
</feature>
<comment type="caution">
    <text evidence="4">The sequence shown here is derived from an EMBL/GenBank/DDBJ whole genome shotgun (WGS) entry which is preliminary data.</text>
</comment>
<dbReference type="Gene3D" id="1.10.238.10">
    <property type="entry name" value="EF-hand"/>
    <property type="match status" value="2"/>
</dbReference>
<dbReference type="AlphaFoldDB" id="A0A842HMC4"/>
<dbReference type="InterPro" id="IPR002048">
    <property type="entry name" value="EF_hand_dom"/>
</dbReference>
<dbReference type="RefSeq" id="WP_185779676.1">
    <property type="nucleotide sequence ID" value="NZ_JACJUU010000005.1"/>
</dbReference>
<dbReference type="SMART" id="SM00054">
    <property type="entry name" value="EFh"/>
    <property type="match status" value="2"/>
</dbReference>
<proteinExistence type="predicted"/>
<evidence type="ECO:0000256" key="2">
    <source>
        <dbReference type="SAM" id="SignalP"/>
    </source>
</evidence>
<name>A0A842HMC4_9BURK</name>
<dbReference type="EMBL" id="JACJUU010000005">
    <property type="protein sequence ID" value="MBC2769969.1"/>
    <property type="molecule type" value="Genomic_DNA"/>
</dbReference>
<dbReference type="CDD" id="cd00051">
    <property type="entry name" value="EFh"/>
    <property type="match status" value="1"/>
</dbReference>
<feature type="signal peptide" evidence="2">
    <location>
        <begin position="1"/>
        <end position="25"/>
    </location>
</feature>
<dbReference type="InterPro" id="IPR018247">
    <property type="entry name" value="EF_Hand_1_Ca_BS"/>
</dbReference>
<dbReference type="GO" id="GO:0005509">
    <property type="term" value="F:calcium ion binding"/>
    <property type="evidence" value="ECO:0007669"/>
    <property type="project" value="InterPro"/>
</dbReference>
<feature type="domain" description="EF-hand" evidence="3">
    <location>
        <begin position="54"/>
        <end position="89"/>
    </location>
</feature>
<dbReference type="PROSITE" id="PS50222">
    <property type="entry name" value="EF_HAND_2"/>
    <property type="match status" value="2"/>
</dbReference>
<evidence type="ECO:0000259" key="3">
    <source>
        <dbReference type="PROSITE" id="PS50222"/>
    </source>
</evidence>
<dbReference type="SUPFAM" id="SSF47473">
    <property type="entry name" value="EF-hand"/>
    <property type="match status" value="1"/>
</dbReference>
<dbReference type="Proteomes" id="UP000545386">
    <property type="component" value="Unassembled WGS sequence"/>
</dbReference>
<keyword evidence="2" id="KW-0732">Signal</keyword>
<evidence type="ECO:0000256" key="1">
    <source>
        <dbReference type="SAM" id="MobiDB-lite"/>
    </source>
</evidence>
<sequence>MKALTPLKPAALLVASLLALGTAQAQNAARQSPLTPEHFAALDRNNSGGVSKEEYETFMRESFQKMDKNGDNRLTPAETSDVLTAEQFAVVDANKDGTITLDEFIEHVMRDFDRYDYDKDGQLKP</sequence>
<feature type="chain" id="PRO_5032650342" evidence="2">
    <location>
        <begin position="26"/>
        <end position="125"/>
    </location>
</feature>